<dbReference type="InterPro" id="IPR036179">
    <property type="entry name" value="Ig-like_dom_sf"/>
</dbReference>
<evidence type="ECO:0000313" key="4">
    <source>
        <dbReference type="Ensembl" id="ENSMALP00000005760.1"/>
    </source>
</evidence>
<dbReference type="PANTHER" id="PTHR23411">
    <property type="entry name" value="TAPASIN"/>
    <property type="match status" value="1"/>
</dbReference>
<protein>
    <recommendedName>
        <fullName evidence="3">Ig-like domain-containing protein</fullName>
    </recommendedName>
</protein>
<keyword evidence="2" id="KW-1133">Transmembrane helix</keyword>
<dbReference type="InterPro" id="IPR050380">
    <property type="entry name" value="Immune_Resp_Modulators"/>
</dbReference>
<keyword evidence="5" id="KW-1185">Reference proteome</keyword>
<dbReference type="SMART" id="SM00407">
    <property type="entry name" value="IGc1"/>
    <property type="match status" value="1"/>
</dbReference>
<name>A0A3Q3Q6V6_MONAL</name>
<dbReference type="SUPFAM" id="SSF48726">
    <property type="entry name" value="Immunoglobulin"/>
    <property type="match status" value="1"/>
</dbReference>
<dbReference type="Ensembl" id="ENSMALT00000005891.1">
    <property type="protein sequence ID" value="ENSMALP00000005760.1"/>
    <property type="gene ID" value="ENSMALG00000004128.1"/>
</dbReference>
<dbReference type="Pfam" id="PF07654">
    <property type="entry name" value="C1-set"/>
    <property type="match status" value="1"/>
</dbReference>
<dbReference type="AlphaFoldDB" id="A0A3Q3Q6V6"/>
<reference evidence="4" key="1">
    <citation type="submission" date="2025-08" db="UniProtKB">
        <authorList>
            <consortium name="Ensembl"/>
        </authorList>
    </citation>
    <scope>IDENTIFICATION</scope>
</reference>
<feature type="domain" description="Ig-like" evidence="3">
    <location>
        <begin position="19"/>
        <end position="115"/>
    </location>
</feature>
<keyword evidence="2" id="KW-0812">Transmembrane</keyword>
<dbReference type="Gene3D" id="2.60.40.10">
    <property type="entry name" value="Immunoglobulins"/>
    <property type="match status" value="1"/>
</dbReference>
<accession>A0A3Q3Q6V6</accession>
<dbReference type="STRING" id="43700.ENSMALP00000005760"/>
<sequence>MTLFESCKNVQRDLKVLRPSRKERRKKGDGKKKTLVCVASKFYPDHVSVSWKKNNVDVTKGVATDAAALRNGTYYIITSRLNVSAEDWDNPDNTFTCTVSFFDGNTTIYTSDHIRGEKGMITQNAKLSYAVLIVKSCIYGAFVAFLVWKLQVGPTQNST</sequence>
<dbReference type="InterPro" id="IPR013783">
    <property type="entry name" value="Ig-like_fold"/>
</dbReference>
<dbReference type="PROSITE" id="PS50835">
    <property type="entry name" value="IG_LIKE"/>
    <property type="match status" value="1"/>
</dbReference>
<reference evidence="4" key="2">
    <citation type="submission" date="2025-09" db="UniProtKB">
        <authorList>
            <consortium name="Ensembl"/>
        </authorList>
    </citation>
    <scope>IDENTIFICATION</scope>
</reference>
<evidence type="ECO:0000313" key="5">
    <source>
        <dbReference type="Proteomes" id="UP000261600"/>
    </source>
</evidence>
<dbReference type="InterPro" id="IPR003597">
    <property type="entry name" value="Ig_C1-set"/>
</dbReference>
<evidence type="ECO:0000256" key="1">
    <source>
        <dbReference type="ARBA" id="ARBA00023319"/>
    </source>
</evidence>
<evidence type="ECO:0000256" key="2">
    <source>
        <dbReference type="SAM" id="Phobius"/>
    </source>
</evidence>
<evidence type="ECO:0000259" key="3">
    <source>
        <dbReference type="PROSITE" id="PS50835"/>
    </source>
</evidence>
<keyword evidence="1" id="KW-0393">Immunoglobulin domain</keyword>
<organism evidence="4 5">
    <name type="scientific">Monopterus albus</name>
    <name type="common">Swamp eel</name>
    <dbReference type="NCBI Taxonomy" id="43700"/>
    <lineage>
        <taxon>Eukaryota</taxon>
        <taxon>Metazoa</taxon>
        <taxon>Chordata</taxon>
        <taxon>Craniata</taxon>
        <taxon>Vertebrata</taxon>
        <taxon>Euteleostomi</taxon>
        <taxon>Actinopterygii</taxon>
        <taxon>Neopterygii</taxon>
        <taxon>Teleostei</taxon>
        <taxon>Neoteleostei</taxon>
        <taxon>Acanthomorphata</taxon>
        <taxon>Anabantaria</taxon>
        <taxon>Synbranchiformes</taxon>
        <taxon>Synbranchidae</taxon>
        <taxon>Monopterus</taxon>
    </lineage>
</organism>
<dbReference type="InterPro" id="IPR007110">
    <property type="entry name" value="Ig-like_dom"/>
</dbReference>
<keyword evidence="2" id="KW-0472">Membrane</keyword>
<proteinExistence type="predicted"/>
<dbReference type="Proteomes" id="UP000261600">
    <property type="component" value="Unplaced"/>
</dbReference>
<feature type="transmembrane region" description="Helical" evidence="2">
    <location>
        <begin position="127"/>
        <end position="148"/>
    </location>
</feature>